<feature type="coiled-coil region" evidence="1">
    <location>
        <begin position="460"/>
        <end position="515"/>
    </location>
</feature>
<dbReference type="Pfam" id="PF13837">
    <property type="entry name" value="Myb_DNA-bind_4"/>
    <property type="match status" value="1"/>
</dbReference>
<feature type="compositionally biased region" description="Basic and acidic residues" evidence="2">
    <location>
        <begin position="30"/>
        <end position="40"/>
    </location>
</feature>
<dbReference type="InterPro" id="IPR044822">
    <property type="entry name" value="Myb_DNA-bind_4"/>
</dbReference>
<accession>A0A9W8FYN1</accession>
<evidence type="ECO:0000313" key="5">
    <source>
        <dbReference type="Proteomes" id="UP001151518"/>
    </source>
</evidence>
<evidence type="ECO:0000256" key="1">
    <source>
        <dbReference type="SAM" id="Coils"/>
    </source>
</evidence>
<evidence type="ECO:0000259" key="3">
    <source>
        <dbReference type="PROSITE" id="PS50090"/>
    </source>
</evidence>
<dbReference type="AlphaFoldDB" id="A0A9W8FYN1"/>
<dbReference type="EMBL" id="JANBTW010000098">
    <property type="protein sequence ID" value="KAJ2671615.1"/>
    <property type="molecule type" value="Genomic_DNA"/>
</dbReference>
<protein>
    <recommendedName>
        <fullName evidence="3">Myb-like domain-containing protein</fullName>
    </recommendedName>
</protein>
<feature type="region of interest" description="Disordered" evidence="2">
    <location>
        <begin position="1"/>
        <end position="60"/>
    </location>
</feature>
<evidence type="ECO:0000256" key="2">
    <source>
        <dbReference type="SAM" id="MobiDB-lite"/>
    </source>
</evidence>
<feature type="region of interest" description="Disordered" evidence="2">
    <location>
        <begin position="135"/>
        <end position="160"/>
    </location>
</feature>
<reference evidence="4" key="1">
    <citation type="submission" date="2022-07" db="EMBL/GenBank/DDBJ databases">
        <title>Phylogenomic reconstructions and comparative analyses of Kickxellomycotina fungi.</title>
        <authorList>
            <person name="Reynolds N.K."/>
            <person name="Stajich J.E."/>
            <person name="Barry K."/>
            <person name="Grigoriev I.V."/>
            <person name="Crous P."/>
            <person name="Smith M.E."/>
        </authorList>
    </citation>
    <scope>NUCLEOTIDE SEQUENCE</scope>
    <source>
        <strain evidence="4">NRRL 3115</strain>
    </source>
</reference>
<feature type="compositionally biased region" description="Low complexity" evidence="2">
    <location>
        <begin position="135"/>
        <end position="154"/>
    </location>
</feature>
<feature type="compositionally biased region" description="Basic and acidic residues" evidence="2">
    <location>
        <begin position="50"/>
        <end position="60"/>
    </location>
</feature>
<dbReference type="Proteomes" id="UP001151518">
    <property type="component" value="Unassembled WGS sequence"/>
</dbReference>
<gene>
    <name evidence="4" type="ORF">GGI25_005432</name>
</gene>
<dbReference type="InterPro" id="IPR001005">
    <property type="entry name" value="SANT/Myb"/>
</dbReference>
<keyword evidence="1" id="KW-0175">Coiled coil</keyword>
<dbReference type="PROSITE" id="PS50090">
    <property type="entry name" value="MYB_LIKE"/>
    <property type="match status" value="1"/>
</dbReference>
<sequence length="535" mass="59237">MDAEMTDVKSTTHHHTAADEHHRSSAHQGHHQEEDEHMSEGEGEAAASAIDHDAASGEHDVQSYDQHYEASYVQQYEAGEEGADGDVGIYDEQTTVEEVYEQDPNGVGYDGVSVDDAAAAVASAVAAAVAPGDQDYADQQQGDGDQDYVDQQQGEASQEYVDQQHEGEYMDDPNVHQYADQEGIDGQHEDMGSQQGDDMVDDQTLASHPATSREMEVAESMVVDGEHDSHGIGSEVSQAIDRYDFSNNPDGLQTLAATSSAVTQHSNAMETPSKMSRQHSMGSPLQMYSGQKAIMPKFNRARNWSPEETKILLAELERIVNNNPEDRRENVLRSHSTFEEIAEVLRQKGYANRDGQGCMIRWRNLLRVYKQIRASTAEGNPQPNHPNAQYAPAIEAIYHFPPDGVPYQMHGETSPGVDSTPAGHSRTWTQANGSYETPARKRAREINMMSESIDQIDQKLEQTMEYISQQNDLLRSLEERLARTEDALKQSESTIAELNSTIGEKDAKREELQSQLMVTVQALSQVIAAKKGEDQ</sequence>
<comment type="caution">
    <text evidence="4">The sequence shown here is derived from an EMBL/GenBank/DDBJ whole genome shotgun (WGS) entry which is preliminary data.</text>
</comment>
<evidence type="ECO:0000313" key="4">
    <source>
        <dbReference type="EMBL" id="KAJ2671615.1"/>
    </source>
</evidence>
<proteinExistence type="predicted"/>
<organism evidence="4 5">
    <name type="scientific">Coemansia spiralis</name>
    <dbReference type="NCBI Taxonomy" id="417178"/>
    <lineage>
        <taxon>Eukaryota</taxon>
        <taxon>Fungi</taxon>
        <taxon>Fungi incertae sedis</taxon>
        <taxon>Zoopagomycota</taxon>
        <taxon>Kickxellomycotina</taxon>
        <taxon>Kickxellomycetes</taxon>
        <taxon>Kickxellales</taxon>
        <taxon>Kickxellaceae</taxon>
        <taxon>Coemansia</taxon>
    </lineage>
</organism>
<dbReference type="OrthoDB" id="691673at2759"/>
<dbReference type="Gene3D" id="1.10.10.60">
    <property type="entry name" value="Homeodomain-like"/>
    <property type="match status" value="1"/>
</dbReference>
<feature type="domain" description="Myb-like" evidence="3">
    <location>
        <begin position="303"/>
        <end position="366"/>
    </location>
</feature>
<name>A0A9W8FYN1_9FUNG</name>